<dbReference type="Proteomes" id="UP000307244">
    <property type="component" value="Unassembled WGS sequence"/>
</dbReference>
<dbReference type="InterPro" id="IPR025646">
    <property type="entry name" value="DUF4350"/>
</dbReference>
<comment type="caution">
    <text evidence="3">The sequence shown here is derived from an EMBL/GenBank/DDBJ whole genome shotgun (WGS) entry which is preliminary data.</text>
</comment>
<protein>
    <submittedName>
        <fullName evidence="3">DUF4350 domain-containing protein</fullName>
    </submittedName>
</protein>
<evidence type="ECO:0000313" key="4">
    <source>
        <dbReference type="Proteomes" id="UP000307244"/>
    </source>
</evidence>
<organism evidence="3 4">
    <name type="scientific">Pedobacter frigoris</name>
    <dbReference type="NCBI Taxonomy" id="2571272"/>
    <lineage>
        <taxon>Bacteria</taxon>
        <taxon>Pseudomonadati</taxon>
        <taxon>Bacteroidota</taxon>
        <taxon>Sphingobacteriia</taxon>
        <taxon>Sphingobacteriales</taxon>
        <taxon>Sphingobacteriaceae</taxon>
        <taxon>Pedobacter</taxon>
    </lineage>
</organism>
<evidence type="ECO:0000259" key="2">
    <source>
        <dbReference type="Pfam" id="PF14258"/>
    </source>
</evidence>
<gene>
    <name evidence="3" type="ORF">FA047_10195</name>
</gene>
<evidence type="ECO:0000313" key="3">
    <source>
        <dbReference type="EMBL" id="TKC07600.1"/>
    </source>
</evidence>
<reference evidence="3 4" key="1">
    <citation type="submission" date="2019-04" db="EMBL/GenBank/DDBJ databases">
        <title>Pedobacter sp. RP-3-15 sp. nov., isolated from Arctic soil.</title>
        <authorList>
            <person name="Dahal R.H."/>
            <person name="Kim D.-U."/>
        </authorList>
    </citation>
    <scope>NUCLEOTIDE SEQUENCE [LARGE SCALE GENOMIC DNA]</scope>
    <source>
        <strain evidence="3 4">RP-3-15</strain>
    </source>
</reference>
<sequence length="393" mass="45364">MKGLRRYLIVSAILLVAYLVAQYYKPKPTDWTPTYLKEHKIPFGTFILHQQIRNIFPNAQLKIANKRAYNTLKDKAHKNAVYLLIASKIDLDKLDLQELMKFMSSGNHVFIASFDIANILSDTLKLKSTSSYNYVNKKSDGINFTNPQLKSRNAYHFKKGLGDQYFSEFDTARAIVLGKNERGNANFLKYTFGRGALYILPNPQLLTNYSLLMPSGADYATKALSHLPSSETLIWDEFNTKPDTGDTSVLRVIFRNEHLRWAYYLALIGLVIFVIFEMKRRQRIIPIVAPLSNSSVDFVKVVGQVYYQQRDNRDIANKKSSYFLEHIRSTYHFKTAELDEELQEKLSIRSGVKADTINQLFKLIKQINGSHKVDDQLLIDFNKLTEQFYKQAQ</sequence>
<evidence type="ECO:0000256" key="1">
    <source>
        <dbReference type="SAM" id="Phobius"/>
    </source>
</evidence>
<keyword evidence="1" id="KW-0472">Membrane</keyword>
<dbReference type="RefSeq" id="WP_136835929.1">
    <property type="nucleotide sequence ID" value="NZ_SWBQ01000002.1"/>
</dbReference>
<dbReference type="AlphaFoldDB" id="A0A4U1CKL9"/>
<dbReference type="EMBL" id="SWBQ01000002">
    <property type="protein sequence ID" value="TKC07600.1"/>
    <property type="molecule type" value="Genomic_DNA"/>
</dbReference>
<dbReference type="Pfam" id="PF14258">
    <property type="entry name" value="DUF4350"/>
    <property type="match status" value="1"/>
</dbReference>
<feature type="domain" description="DUF4350" evidence="2">
    <location>
        <begin position="63"/>
        <end position="221"/>
    </location>
</feature>
<proteinExistence type="predicted"/>
<accession>A0A4U1CKL9</accession>
<keyword evidence="1" id="KW-0812">Transmembrane</keyword>
<keyword evidence="1" id="KW-1133">Transmembrane helix</keyword>
<feature type="transmembrane region" description="Helical" evidence="1">
    <location>
        <begin position="261"/>
        <end position="278"/>
    </location>
</feature>
<keyword evidence="4" id="KW-1185">Reference proteome</keyword>
<name>A0A4U1CKL9_9SPHI</name>
<dbReference type="OrthoDB" id="1111222at2"/>